<proteinExistence type="predicted"/>
<sequence length="254" mass="27781">MARGGCNEELVDLQLGVPAESTTVRLRSGYFPCTRRVVLQGNLLFVCRDVGSRVMDPVDPSKVEDAVLLQEVQVQRNGRQCSLTMAGGRRMSLTFAEEEVEKWYSLLCRASDFNRFHDKAMAGIVTLLQTAKQALASEDAEEFSSPQRTLQEGATPWVFTARKRVAEEPFSSPVEAMEPVAVSSLSQDQPPGAVRRPRSAPRSGALRGSYNAGQLAVLTAPRSPKALNAKRLALQQLNLEGQLTARDLPSLPGR</sequence>
<reference evidence="2" key="1">
    <citation type="submission" date="2022-10" db="EMBL/GenBank/DDBJ databases">
        <authorList>
            <person name="Chen Y."/>
            <person name="Dougan E. K."/>
            <person name="Chan C."/>
            <person name="Rhodes N."/>
            <person name="Thang M."/>
        </authorList>
    </citation>
    <scope>NUCLEOTIDE SEQUENCE</scope>
</reference>
<gene>
    <name evidence="2" type="ORF">C1SCF055_LOCUS37461</name>
</gene>
<dbReference type="EMBL" id="CAMXCT030005446">
    <property type="protein sequence ID" value="CAL4799710.1"/>
    <property type="molecule type" value="Genomic_DNA"/>
</dbReference>
<dbReference type="AlphaFoldDB" id="A0A9P1DLP1"/>
<keyword evidence="4" id="KW-1185">Reference proteome</keyword>
<accession>A0A9P1DLP1</accession>
<evidence type="ECO:0000313" key="2">
    <source>
        <dbReference type="EMBL" id="CAI4012398.1"/>
    </source>
</evidence>
<evidence type="ECO:0000256" key="1">
    <source>
        <dbReference type="SAM" id="MobiDB-lite"/>
    </source>
</evidence>
<evidence type="ECO:0000313" key="3">
    <source>
        <dbReference type="EMBL" id="CAL4799710.1"/>
    </source>
</evidence>
<dbReference type="Proteomes" id="UP001152797">
    <property type="component" value="Unassembled WGS sequence"/>
</dbReference>
<organism evidence="2">
    <name type="scientific">Cladocopium goreaui</name>
    <dbReference type="NCBI Taxonomy" id="2562237"/>
    <lineage>
        <taxon>Eukaryota</taxon>
        <taxon>Sar</taxon>
        <taxon>Alveolata</taxon>
        <taxon>Dinophyceae</taxon>
        <taxon>Suessiales</taxon>
        <taxon>Symbiodiniaceae</taxon>
        <taxon>Cladocopium</taxon>
    </lineage>
</organism>
<feature type="region of interest" description="Disordered" evidence="1">
    <location>
        <begin position="182"/>
        <end position="207"/>
    </location>
</feature>
<evidence type="ECO:0000313" key="4">
    <source>
        <dbReference type="Proteomes" id="UP001152797"/>
    </source>
</evidence>
<dbReference type="EMBL" id="CAMXCT020005446">
    <property type="protein sequence ID" value="CAL1165773.1"/>
    <property type="molecule type" value="Genomic_DNA"/>
</dbReference>
<dbReference type="EMBL" id="CAMXCT010005446">
    <property type="protein sequence ID" value="CAI4012398.1"/>
    <property type="molecule type" value="Genomic_DNA"/>
</dbReference>
<name>A0A9P1DLP1_9DINO</name>
<protein>
    <submittedName>
        <fullName evidence="2">Uncharacterized protein</fullName>
    </submittedName>
</protein>
<reference evidence="3 4" key="2">
    <citation type="submission" date="2024-05" db="EMBL/GenBank/DDBJ databases">
        <authorList>
            <person name="Chen Y."/>
            <person name="Shah S."/>
            <person name="Dougan E. K."/>
            <person name="Thang M."/>
            <person name="Chan C."/>
        </authorList>
    </citation>
    <scope>NUCLEOTIDE SEQUENCE [LARGE SCALE GENOMIC DNA]</scope>
</reference>
<comment type="caution">
    <text evidence="2">The sequence shown here is derived from an EMBL/GenBank/DDBJ whole genome shotgun (WGS) entry which is preliminary data.</text>
</comment>